<feature type="compositionally biased region" description="Basic residues" evidence="1">
    <location>
        <begin position="95"/>
        <end position="108"/>
    </location>
</feature>
<accession>A0A8H7TVL1</accession>
<comment type="caution">
    <text evidence="2">The sequence shown here is derived from an EMBL/GenBank/DDBJ whole genome shotgun (WGS) entry which is preliminary data.</text>
</comment>
<dbReference type="Proteomes" id="UP000639403">
    <property type="component" value="Unassembled WGS sequence"/>
</dbReference>
<reference evidence="2" key="1">
    <citation type="submission" date="2020-11" db="EMBL/GenBank/DDBJ databases">
        <authorList>
            <person name="Koelle M."/>
            <person name="Horta M.A.C."/>
            <person name="Nowrousian M."/>
            <person name="Ohm R.A."/>
            <person name="Benz P."/>
            <person name="Pilgard A."/>
        </authorList>
    </citation>
    <scope>NUCLEOTIDE SEQUENCE</scope>
    <source>
        <strain evidence="2">FPRL280</strain>
    </source>
</reference>
<feature type="region of interest" description="Disordered" evidence="1">
    <location>
        <begin position="70"/>
        <end position="108"/>
    </location>
</feature>
<proteinExistence type="predicted"/>
<protein>
    <submittedName>
        <fullName evidence="2">Uncharacterized protein</fullName>
    </submittedName>
</protein>
<evidence type="ECO:0000313" key="2">
    <source>
        <dbReference type="EMBL" id="KAF9796952.1"/>
    </source>
</evidence>
<dbReference type="EMBL" id="JADOXO010001249">
    <property type="protein sequence ID" value="KAF9796952.1"/>
    <property type="molecule type" value="Genomic_DNA"/>
</dbReference>
<dbReference type="AlphaFoldDB" id="A0A8H7TVL1"/>
<gene>
    <name evidence="2" type="ORF">IEO21_10929</name>
</gene>
<name>A0A8H7TVL1_9APHY</name>
<feature type="compositionally biased region" description="Basic and acidic residues" evidence="1">
    <location>
        <begin position="74"/>
        <end position="94"/>
    </location>
</feature>
<evidence type="ECO:0000256" key="1">
    <source>
        <dbReference type="SAM" id="MobiDB-lite"/>
    </source>
</evidence>
<reference evidence="2" key="2">
    <citation type="journal article" name="Front. Microbiol.">
        <title>Degradative Capacity of Two Strains of Rhodonia placenta: From Phenotype to Genotype.</title>
        <authorList>
            <person name="Kolle M."/>
            <person name="Horta M.A.C."/>
            <person name="Nowrousian M."/>
            <person name="Ohm R.A."/>
            <person name="Benz J.P."/>
            <person name="Pilgard A."/>
        </authorList>
    </citation>
    <scope>NUCLEOTIDE SEQUENCE</scope>
    <source>
        <strain evidence="2">FPRL280</strain>
    </source>
</reference>
<organism evidence="2 3">
    <name type="scientific">Rhodonia placenta</name>
    <dbReference type="NCBI Taxonomy" id="104341"/>
    <lineage>
        <taxon>Eukaryota</taxon>
        <taxon>Fungi</taxon>
        <taxon>Dikarya</taxon>
        <taxon>Basidiomycota</taxon>
        <taxon>Agaricomycotina</taxon>
        <taxon>Agaricomycetes</taxon>
        <taxon>Polyporales</taxon>
        <taxon>Adustoporiaceae</taxon>
        <taxon>Rhodonia</taxon>
    </lineage>
</organism>
<evidence type="ECO:0000313" key="3">
    <source>
        <dbReference type="Proteomes" id="UP000639403"/>
    </source>
</evidence>
<sequence length="108" mass="11804">MPRCGSRCVGAAGAKGMLSPSDGLIALVILLDRLRRAIRAQLCLAGEDESGRTVSEVDVDEVLGVEGVNKALTRSHDGGRKQEPKPRVREDKYRPLKCRGAHHPTYRK</sequence>